<dbReference type="Proteomes" id="UP000474718">
    <property type="component" value="Unassembled WGS sequence"/>
</dbReference>
<dbReference type="EMBL" id="WWVX01000002">
    <property type="protein sequence ID" value="MZL69111.1"/>
    <property type="molecule type" value="Genomic_DNA"/>
</dbReference>
<name>A0AAQ1MDR2_9FIRM</name>
<dbReference type="EMBL" id="FQVY01000002">
    <property type="protein sequence ID" value="SHG12406.1"/>
    <property type="molecule type" value="Genomic_DNA"/>
</dbReference>
<dbReference type="RefSeq" id="WP_021658027.1">
    <property type="nucleotide sequence ID" value="NZ_FQVY01000002.1"/>
</dbReference>
<keyword evidence="2" id="KW-0812">Transmembrane</keyword>
<proteinExistence type="predicted"/>
<reference evidence="3 6" key="3">
    <citation type="journal article" date="2019" name="Nat. Med.">
        <title>A library of human gut bacterial isolates paired with longitudinal multiomics data enables mechanistic microbiome research.</title>
        <authorList>
            <person name="Poyet M."/>
            <person name="Groussin M."/>
            <person name="Gibbons S.M."/>
            <person name="Avila-Pacheco J."/>
            <person name="Jiang X."/>
            <person name="Kearney S.M."/>
            <person name="Perrotta A.R."/>
            <person name="Berdy B."/>
            <person name="Zhao S."/>
            <person name="Lieberman T.D."/>
            <person name="Swanson P.K."/>
            <person name="Smith M."/>
            <person name="Roesemann S."/>
            <person name="Alexander J.E."/>
            <person name="Rich S.A."/>
            <person name="Livny J."/>
            <person name="Vlamakis H."/>
            <person name="Clish C."/>
            <person name="Bullock K."/>
            <person name="Deik A."/>
            <person name="Scott J."/>
            <person name="Pierce K.A."/>
            <person name="Xavier R.J."/>
            <person name="Alm E.J."/>
        </authorList>
    </citation>
    <scope>NUCLEOTIDE SEQUENCE [LARGE SCALE GENOMIC DNA]</scope>
    <source>
        <strain evidence="3 6">BIOML-A2</strain>
    </source>
</reference>
<sequence>MKTYRSIFTGLAIAALFFAAGALDAGFFSVGQAFITCLASVAVLCWSSLLRPARRRRPARRPQPAAQPAGRAFRPQLAPRSRGSAA</sequence>
<reference evidence="4" key="1">
    <citation type="submission" date="2016-11" db="EMBL/GenBank/DDBJ databases">
        <authorList>
            <person name="Varghese N."/>
            <person name="Submissions S."/>
        </authorList>
    </citation>
    <scope>NUCLEOTIDE SEQUENCE</scope>
    <source>
        <strain evidence="4">DSM 4029</strain>
    </source>
</reference>
<evidence type="ECO:0000313" key="6">
    <source>
        <dbReference type="Proteomes" id="UP000474718"/>
    </source>
</evidence>
<evidence type="ECO:0000256" key="1">
    <source>
        <dbReference type="SAM" id="MobiDB-lite"/>
    </source>
</evidence>
<feature type="transmembrane region" description="Helical" evidence="2">
    <location>
        <begin position="32"/>
        <end position="50"/>
    </location>
</feature>
<keyword evidence="2" id="KW-0472">Membrane</keyword>
<accession>A0AAQ1MDR2</accession>
<evidence type="ECO:0000313" key="4">
    <source>
        <dbReference type="EMBL" id="SHG12406.1"/>
    </source>
</evidence>
<reference evidence="5" key="2">
    <citation type="submission" date="2016-11" db="EMBL/GenBank/DDBJ databases">
        <authorList>
            <person name="Jaros S."/>
            <person name="Januszkiewicz K."/>
            <person name="Wedrychowicz H."/>
        </authorList>
    </citation>
    <scope>NUCLEOTIDE SEQUENCE [LARGE SCALE GENOMIC DNA]</scope>
    <source>
        <strain evidence="5">DSM 4029</strain>
    </source>
</reference>
<comment type="caution">
    <text evidence="4">The sequence shown here is derived from an EMBL/GenBank/DDBJ whole genome shotgun (WGS) entry which is preliminary data.</text>
</comment>
<gene>
    <name evidence="3" type="ORF">GT747_04920</name>
    <name evidence="4" type="ORF">SAMN05444424_1556</name>
</gene>
<keyword evidence="6" id="KW-1185">Reference proteome</keyword>
<evidence type="ECO:0000313" key="5">
    <source>
        <dbReference type="Proteomes" id="UP000184089"/>
    </source>
</evidence>
<evidence type="ECO:0000313" key="3">
    <source>
        <dbReference type="EMBL" id="MZL69111.1"/>
    </source>
</evidence>
<keyword evidence="2" id="KW-1133">Transmembrane helix</keyword>
<dbReference type="Proteomes" id="UP000184089">
    <property type="component" value="Unassembled WGS sequence"/>
</dbReference>
<dbReference type="AlphaFoldDB" id="A0AAQ1MDR2"/>
<organism evidence="4 5">
    <name type="scientific">Bittarella massiliensis</name>
    <name type="common">ex Durand et al. 2017</name>
    <dbReference type="NCBI Taxonomy" id="1720313"/>
    <lineage>
        <taxon>Bacteria</taxon>
        <taxon>Bacillati</taxon>
        <taxon>Bacillota</taxon>
        <taxon>Clostridia</taxon>
        <taxon>Eubacteriales</taxon>
        <taxon>Oscillospiraceae</taxon>
        <taxon>Bittarella (ex Durand et al. 2017)</taxon>
    </lineage>
</organism>
<feature type="region of interest" description="Disordered" evidence="1">
    <location>
        <begin position="54"/>
        <end position="86"/>
    </location>
</feature>
<protein>
    <submittedName>
        <fullName evidence="4">Uncharacterized protein</fullName>
    </submittedName>
</protein>
<evidence type="ECO:0000256" key="2">
    <source>
        <dbReference type="SAM" id="Phobius"/>
    </source>
</evidence>
<feature type="compositionally biased region" description="Low complexity" evidence="1">
    <location>
        <begin position="62"/>
        <end position="76"/>
    </location>
</feature>